<feature type="transmembrane region" description="Helical" evidence="8">
    <location>
        <begin position="366"/>
        <end position="392"/>
    </location>
</feature>
<feature type="compositionally biased region" description="Acidic residues" evidence="7">
    <location>
        <begin position="52"/>
        <end position="63"/>
    </location>
</feature>
<evidence type="ECO:0000256" key="8">
    <source>
        <dbReference type="SAM" id="Phobius"/>
    </source>
</evidence>
<dbReference type="EMBL" id="CAJNXB010006121">
    <property type="protein sequence ID" value="CAF3467409.1"/>
    <property type="molecule type" value="Genomic_DNA"/>
</dbReference>
<dbReference type="PROSITE" id="PS00216">
    <property type="entry name" value="SUGAR_TRANSPORT_1"/>
    <property type="match status" value="1"/>
</dbReference>
<feature type="compositionally biased region" description="Basic and acidic residues" evidence="7">
    <location>
        <begin position="1"/>
        <end position="21"/>
    </location>
</feature>
<dbReference type="OrthoDB" id="4540492at2759"/>
<feature type="transmembrane region" description="Helical" evidence="8">
    <location>
        <begin position="214"/>
        <end position="235"/>
    </location>
</feature>
<organism evidence="10 11">
    <name type="scientific">Rotaria socialis</name>
    <dbReference type="NCBI Taxonomy" id="392032"/>
    <lineage>
        <taxon>Eukaryota</taxon>
        <taxon>Metazoa</taxon>
        <taxon>Spiralia</taxon>
        <taxon>Gnathifera</taxon>
        <taxon>Rotifera</taxon>
        <taxon>Eurotatoria</taxon>
        <taxon>Bdelloidea</taxon>
        <taxon>Philodinida</taxon>
        <taxon>Philodinidae</taxon>
        <taxon>Rotaria</taxon>
    </lineage>
</organism>
<accession>A0A818F0E0</accession>
<gene>
    <name evidence="10" type="ORF">TIS948_LOCUS33083</name>
</gene>
<dbReference type="NCBIfam" id="TIGR00879">
    <property type="entry name" value="SP"/>
    <property type="match status" value="1"/>
</dbReference>
<dbReference type="PANTHER" id="PTHR23503">
    <property type="entry name" value="SOLUTE CARRIER FAMILY 2"/>
    <property type="match status" value="1"/>
</dbReference>
<evidence type="ECO:0000313" key="10">
    <source>
        <dbReference type="EMBL" id="CAF3467409.1"/>
    </source>
</evidence>
<dbReference type="PROSITE" id="PS50850">
    <property type="entry name" value="MFS"/>
    <property type="match status" value="1"/>
</dbReference>
<feature type="transmembrane region" description="Helical" evidence="8">
    <location>
        <begin position="527"/>
        <end position="550"/>
    </location>
</feature>
<evidence type="ECO:0000259" key="9">
    <source>
        <dbReference type="PROSITE" id="PS50850"/>
    </source>
</evidence>
<dbReference type="InterPro" id="IPR003663">
    <property type="entry name" value="Sugar/inositol_transpt"/>
</dbReference>
<feature type="compositionally biased region" description="Basic and acidic residues" evidence="7">
    <location>
        <begin position="40"/>
        <end position="51"/>
    </location>
</feature>
<dbReference type="InterPro" id="IPR045263">
    <property type="entry name" value="GLUT"/>
</dbReference>
<keyword evidence="3 8" id="KW-0812">Transmembrane</keyword>
<dbReference type="AlphaFoldDB" id="A0A818F0E0"/>
<keyword evidence="4 8" id="KW-1133">Transmembrane helix</keyword>
<name>A0A818F0E0_9BILA</name>
<feature type="transmembrane region" description="Helical" evidence="8">
    <location>
        <begin position="102"/>
        <end position="121"/>
    </location>
</feature>
<dbReference type="InterPro" id="IPR020846">
    <property type="entry name" value="MFS_dom"/>
</dbReference>
<evidence type="ECO:0000313" key="11">
    <source>
        <dbReference type="Proteomes" id="UP000663825"/>
    </source>
</evidence>
<dbReference type="InterPro" id="IPR005828">
    <property type="entry name" value="MFS_sugar_transport-like"/>
</dbReference>
<feature type="transmembrane region" description="Helical" evidence="8">
    <location>
        <begin position="458"/>
        <end position="478"/>
    </location>
</feature>
<feature type="domain" description="Major facilitator superfamily (MFS) profile" evidence="9">
    <location>
        <begin position="106"/>
        <end position="554"/>
    </location>
</feature>
<evidence type="ECO:0000256" key="6">
    <source>
        <dbReference type="RuleBase" id="RU003346"/>
    </source>
</evidence>
<evidence type="ECO:0000256" key="5">
    <source>
        <dbReference type="ARBA" id="ARBA00023136"/>
    </source>
</evidence>
<feature type="transmembrane region" description="Helical" evidence="8">
    <location>
        <begin position="247"/>
        <end position="270"/>
    </location>
</feature>
<feature type="transmembrane region" description="Helical" evidence="8">
    <location>
        <begin position="432"/>
        <end position="452"/>
    </location>
</feature>
<feature type="transmembrane region" description="Helical" evidence="8">
    <location>
        <begin position="276"/>
        <end position="298"/>
    </location>
</feature>
<dbReference type="Gene3D" id="1.20.1250.20">
    <property type="entry name" value="MFS general substrate transporter like domains"/>
    <property type="match status" value="1"/>
</dbReference>
<feature type="region of interest" description="Disordered" evidence="7">
    <location>
        <begin position="1"/>
        <end position="66"/>
    </location>
</feature>
<evidence type="ECO:0000256" key="1">
    <source>
        <dbReference type="ARBA" id="ARBA00004141"/>
    </source>
</evidence>
<dbReference type="PRINTS" id="PR00171">
    <property type="entry name" value="SUGRTRNSPORT"/>
</dbReference>
<feature type="transmembrane region" description="Helical" evidence="8">
    <location>
        <begin position="187"/>
        <end position="208"/>
    </location>
</feature>
<comment type="subcellular location">
    <subcellularLocation>
        <location evidence="1">Membrane</location>
        <topology evidence="1">Multi-pass membrane protein</topology>
    </subcellularLocation>
</comment>
<evidence type="ECO:0000256" key="3">
    <source>
        <dbReference type="ARBA" id="ARBA00022692"/>
    </source>
</evidence>
<comment type="similarity">
    <text evidence="6">Belongs to the major facilitator superfamily. Sugar transporter (TC 2.A.1.1) family.</text>
</comment>
<dbReference type="GO" id="GO:0015149">
    <property type="term" value="F:hexose transmembrane transporter activity"/>
    <property type="evidence" value="ECO:0007669"/>
    <property type="project" value="TreeGrafter"/>
</dbReference>
<dbReference type="SUPFAM" id="SSF103473">
    <property type="entry name" value="MFS general substrate transporter"/>
    <property type="match status" value="1"/>
</dbReference>
<evidence type="ECO:0000256" key="2">
    <source>
        <dbReference type="ARBA" id="ARBA00022448"/>
    </source>
</evidence>
<dbReference type="InterPro" id="IPR005829">
    <property type="entry name" value="Sugar_transporter_CS"/>
</dbReference>
<dbReference type="PROSITE" id="PS00217">
    <property type="entry name" value="SUGAR_TRANSPORT_2"/>
    <property type="match status" value="1"/>
</dbReference>
<feature type="transmembrane region" description="Helical" evidence="8">
    <location>
        <begin position="404"/>
        <end position="425"/>
    </location>
</feature>
<feature type="transmembrane region" description="Helical" evidence="8">
    <location>
        <begin position="499"/>
        <end position="521"/>
    </location>
</feature>
<evidence type="ECO:0000256" key="7">
    <source>
        <dbReference type="SAM" id="MobiDB-lite"/>
    </source>
</evidence>
<sequence length="577" mass="64806">MSKDENFKNKEKQATDDRERLANSSRDNDEENINQNVAEKMIDEEFKNKELPEDDKSDTDTFEEGNKLEKLDEKNNDINGSSVRIFQSLDLKPKHLGLTRTLLLAMFAALIGTGAQFGYALGVMNAPSELIKIYINEIYIKRYNSTISPYHQDILYSTAISVVALGGMFGGLSAISLSNRFGRKTSLLLNNFPVIIGSILMVLSKNIASFEVFIVGRILIGFSAGFGATVGPIYVNEIAPLRVRGSLGACFQLFIAFAVLLAQILGLDIILGRQHLWNYLFAIPIIFSVLQCTLLIFTHETPTFLLQKKRRRAATRALKWFRREKSDDDIQEEIHAMEADVRNVQTNATKVSIRDLWSKPLLRKCILILTMTHIAQHFTGSCVIFFFGDIILTRANLKMEYASYAMLSNGIAYLAAAISLIFIVDKIGRRSLLLYGLIGTAATSCVIGVTIFKSRNIPLYHMIFLEIFAMMAHVSFSAMGPNAIPWLLSTDMFLQSERAYASVIAIVVNWLSMFFVLMTFVPLFHAVGASLFLVYGIMSCGFWLVAFIFVPETRRKTPERVQVLVAKGTVYKAKYQK</sequence>
<proteinExistence type="inferred from homology"/>
<feature type="transmembrane region" description="Helical" evidence="8">
    <location>
        <begin position="154"/>
        <end position="175"/>
    </location>
</feature>
<keyword evidence="5 8" id="KW-0472">Membrane</keyword>
<keyword evidence="2 6" id="KW-0813">Transport</keyword>
<protein>
    <recommendedName>
        <fullName evidence="9">Major facilitator superfamily (MFS) profile domain-containing protein</fullName>
    </recommendedName>
</protein>
<dbReference type="GO" id="GO:0016020">
    <property type="term" value="C:membrane"/>
    <property type="evidence" value="ECO:0007669"/>
    <property type="project" value="UniProtKB-SubCell"/>
</dbReference>
<reference evidence="10" key="1">
    <citation type="submission" date="2021-02" db="EMBL/GenBank/DDBJ databases">
        <authorList>
            <person name="Nowell W R."/>
        </authorList>
    </citation>
    <scope>NUCLEOTIDE SEQUENCE</scope>
</reference>
<comment type="caution">
    <text evidence="10">The sequence shown here is derived from an EMBL/GenBank/DDBJ whole genome shotgun (WGS) entry which is preliminary data.</text>
</comment>
<evidence type="ECO:0000256" key="4">
    <source>
        <dbReference type="ARBA" id="ARBA00022989"/>
    </source>
</evidence>
<dbReference type="Proteomes" id="UP000663825">
    <property type="component" value="Unassembled WGS sequence"/>
</dbReference>
<dbReference type="InterPro" id="IPR036259">
    <property type="entry name" value="MFS_trans_sf"/>
</dbReference>
<dbReference type="PANTHER" id="PTHR23503:SF8">
    <property type="entry name" value="FACILITATED GLUCOSE TRANSPORTER PROTEIN 1"/>
    <property type="match status" value="1"/>
</dbReference>
<dbReference type="Pfam" id="PF00083">
    <property type="entry name" value="Sugar_tr"/>
    <property type="match status" value="1"/>
</dbReference>